<dbReference type="Proteomes" id="UP001198962">
    <property type="component" value="Unassembled WGS sequence"/>
</dbReference>
<evidence type="ECO:0000259" key="2">
    <source>
        <dbReference type="Pfam" id="PF04715"/>
    </source>
</evidence>
<dbReference type="AlphaFoldDB" id="A0AAE3DKQ0"/>
<name>A0AAE3DKQ0_9FIRM</name>
<reference evidence="3" key="1">
    <citation type="submission" date="2021-10" db="EMBL/GenBank/DDBJ databases">
        <title>Anaerobic single-cell dispensing facilitates the cultivation of human gut bacteria.</title>
        <authorList>
            <person name="Afrizal A."/>
        </authorList>
    </citation>
    <scope>NUCLEOTIDE SEQUENCE</scope>
    <source>
        <strain evidence="3">CLA-AA-H274</strain>
    </source>
</reference>
<evidence type="ECO:0000256" key="1">
    <source>
        <dbReference type="ARBA" id="ARBA00023239"/>
    </source>
</evidence>
<keyword evidence="4" id="KW-1185">Reference proteome</keyword>
<dbReference type="GO" id="GO:0000162">
    <property type="term" value="P:L-tryptophan biosynthetic process"/>
    <property type="evidence" value="ECO:0007669"/>
    <property type="project" value="TreeGrafter"/>
</dbReference>
<accession>A0AAE3DKQ0</accession>
<dbReference type="InterPro" id="IPR019999">
    <property type="entry name" value="Anth_synth_I-like"/>
</dbReference>
<dbReference type="InterPro" id="IPR005801">
    <property type="entry name" value="ADC_synthase"/>
</dbReference>
<feature type="domain" description="Anthranilate synthase component I N-terminal" evidence="2">
    <location>
        <begin position="28"/>
        <end position="143"/>
    </location>
</feature>
<sequence length="178" mass="20486">MMTLEQAKKLAEEGRYGRIPLTREIYSDIRTPLEVLRILKQVSRHCYLLESVEESKQWGRYTFLGFDPLLEISCQDGTMTIKGATTTTRKVDHPKEAIRQILEENRSPRLKDLPTFTGGLVGYFSYDYIKYAEPTLELEKADEDSLIKICGLTRLKDMDVLNACRPDFAGLVFAQSRR</sequence>
<gene>
    <name evidence="3" type="ORF">LKD32_11795</name>
</gene>
<dbReference type="InterPro" id="IPR006805">
    <property type="entry name" value="Anth_synth_I_N"/>
</dbReference>
<dbReference type="PANTHER" id="PTHR11236:SF49">
    <property type="entry name" value="ANTHRANILATE SYNTHASE COMPONENT 1"/>
    <property type="match status" value="1"/>
</dbReference>
<dbReference type="RefSeq" id="WP_308451825.1">
    <property type="nucleotide sequence ID" value="NZ_JAJEPU010000040.1"/>
</dbReference>
<dbReference type="EMBL" id="JAJEPU010000040">
    <property type="protein sequence ID" value="MCC2165544.1"/>
    <property type="molecule type" value="Genomic_DNA"/>
</dbReference>
<comment type="caution">
    <text evidence="3">The sequence shown here is derived from an EMBL/GenBank/DDBJ whole genome shotgun (WGS) entry which is preliminary data.</text>
</comment>
<proteinExistence type="predicted"/>
<dbReference type="PANTHER" id="PTHR11236">
    <property type="entry name" value="AMINOBENZOATE/ANTHRANILATE SYNTHASE"/>
    <property type="match status" value="1"/>
</dbReference>
<keyword evidence="1" id="KW-0456">Lyase</keyword>
<dbReference type="Gene3D" id="3.60.120.10">
    <property type="entry name" value="Anthranilate synthase"/>
    <property type="match status" value="1"/>
</dbReference>
<dbReference type="GO" id="GO:0016829">
    <property type="term" value="F:lyase activity"/>
    <property type="evidence" value="ECO:0007669"/>
    <property type="project" value="UniProtKB-KW"/>
</dbReference>
<dbReference type="Pfam" id="PF04715">
    <property type="entry name" value="Anth_synt_I_N"/>
    <property type="match status" value="1"/>
</dbReference>
<evidence type="ECO:0000313" key="4">
    <source>
        <dbReference type="Proteomes" id="UP001198962"/>
    </source>
</evidence>
<protein>
    <recommendedName>
        <fullName evidence="2">Anthranilate synthase component I N-terminal domain-containing protein</fullName>
    </recommendedName>
</protein>
<evidence type="ECO:0000313" key="3">
    <source>
        <dbReference type="EMBL" id="MCC2165544.1"/>
    </source>
</evidence>
<dbReference type="SUPFAM" id="SSF56322">
    <property type="entry name" value="ADC synthase"/>
    <property type="match status" value="1"/>
</dbReference>
<organism evidence="3 4">
    <name type="scientific">Brotaphodocola catenula</name>
    <dbReference type="NCBI Taxonomy" id="2885361"/>
    <lineage>
        <taxon>Bacteria</taxon>
        <taxon>Bacillati</taxon>
        <taxon>Bacillota</taxon>
        <taxon>Clostridia</taxon>
        <taxon>Lachnospirales</taxon>
        <taxon>Lachnospiraceae</taxon>
        <taxon>Brotaphodocola</taxon>
    </lineage>
</organism>